<dbReference type="AlphaFoldDB" id="H6L9K0"/>
<evidence type="ECO:0000256" key="8">
    <source>
        <dbReference type="SAM" id="SignalP"/>
    </source>
</evidence>
<evidence type="ECO:0000256" key="2">
    <source>
        <dbReference type="ARBA" id="ARBA00022670"/>
    </source>
</evidence>
<dbReference type="InterPro" id="IPR051048">
    <property type="entry name" value="Peptidase_S8/S53_subtilisin"/>
</dbReference>
<dbReference type="Pfam" id="PF00082">
    <property type="entry name" value="Peptidase_S8"/>
    <property type="match status" value="1"/>
</dbReference>
<dbReference type="RefSeq" id="WP_015693084.1">
    <property type="nucleotide sequence ID" value="NC_016940.1"/>
</dbReference>
<dbReference type="SUPFAM" id="SSF52743">
    <property type="entry name" value="Subtilisin-like"/>
    <property type="match status" value="1"/>
</dbReference>
<keyword evidence="3 5" id="KW-0378">Hydrolase</keyword>
<evidence type="ECO:0000256" key="5">
    <source>
        <dbReference type="PROSITE-ProRule" id="PRU01240"/>
    </source>
</evidence>
<dbReference type="PROSITE" id="PS00136">
    <property type="entry name" value="SUBTILASE_ASP"/>
    <property type="match status" value="1"/>
</dbReference>
<dbReference type="InterPro" id="IPR023828">
    <property type="entry name" value="Peptidase_S8_Ser-AS"/>
</dbReference>
<dbReference type="eggNOG" id="COG1404">
    <property type="taxonomic scope" value="Bacteria"/>
</dbReference>
<evidence type="ECO:0000313" key="10">
    <source>
        <dbReference type="EMBL" id="AFC25476.1"/>
    </source>
</evidence>
<keyword evidence="7" id="KW-0175">Coiled coil</keyword>
<dbReference type="GO" id="GO:0006508">
    <property type="term" value="P:proteolysis"/>
    <property type="evidence" value="ECO:0007669"/>
    <property type="project" value="UniProtKB-KW"/>
</dbReference>
<dbReference type="KEGG" id="sgn:SGRA_2748"/>
<dbReference type="InterPro" id="IPR015500">
    <property type="entry name" value="Peptidase_S8_subtilisin-rel"/>
</dbReference>
<feature type="active site" description="Charge relay system" evidence="5">
    <location>
        <position position="72"/>
    </location>
</feature>
<evidence type="ECO:0000313" key="11">
    <source>
        <dbReference type="Proteomes" id="UP000007519"/>
    </source>
</evidence>
<dbReference type="InterPro" id="IPR022398">
    <property type="entry name" value="Peptidase_S8_His-AS"/>
</dbReference>
<evidence type="ECO:0000256" key="3">
    <source>
        <dbReference type="ARBA" id="ARBA00022801"/>
    </source>
</evidence>
<keyword evidence="8" id="KW-0732">Signal</keyword>
<evidence type="ECO:0000256" key="4">
    <source>
        <dbReference type="ARBA" id="ARBA00022825"/>
    </source>
</evidence>
<dbReference type="PROSITE" id="PS51892">
    <property type="entry name" value="SUBTILASE"/>
    <property type="match status" value="1"/>
</dbReference>
<proteinExistence type="inferred from homology"/>
<sequence length="534" mass="59263">MTWNWKSKVAGIGFLALSLSLQAQAPAEKAPENWFNLDLTADKVHGVSTEKAYKELLKDKKPKKKVLVAVIDSGVDPEHEDLKDVMWVNPDEIAGNGIDDDKNGYVDDIHGWNFIGGADGKNVNYENLELTRLYRELKAKKKLNKKEKAFFEKIKEEYETRRKEMKQRKSQYSMILDAFKLVEKELGTDDFTAEDLEKIPEDASDDLKQAAAMMAPSLAQVPSKVMKEQLEGAVNYFSMNVDYFLNEDFDPRPTVGDNYKKQSERRYGNNDVYGPDAEHGTHVAGIIAAVRTNDLGMMGVADNVEIMSIRTVPNGDERDKDVANAIRYAVDNGADIINMSFGKAYSYNKKIVDKAVKYAAKKGVLLVHAAGNDNKNTDVEYNFPTPFYQKGKDPYKRGPKEADNWIEVGALSWKGAAEAPAVFSNYGASTVDIFAPGVDIYSTVPEGEYEALSGTSMAAPVVAGVAALVKAYYPELSGQELKECLEKSVVPINYEVNKPGTSELVKFTDLCKKGGVVNAYKALELAEKMVKEKK</sequence>
<reference evidence="10 11" key="1">
    <citation type="journal article" date="2012" name="Stand. Genomic Sci.">
        <title>Complete genome sequencing and analysis of Saprospira grandis str. Lewin, a predatory marine bacterium.</title>
        <authorList>
            <person name="Saw J.H."/>
            <person name="Yuryev A."/>
            <person name="Kanbe M."/>
            <person name="Hou S."/>
            <person name="Young A.G."/>
            <person name="Aizawa S."/>
            <person name="Alam M."/>
        </authorList>
    </citation>
    <scope>NUCLEOTIDE SEQUENCE [LARGE SCALE GENOMIC DNA]</scope>
    <source>
        <strain evidence="10 11">Lewin</strain>
    </source>
</reference>
<organism evidence="10 11">
    <name type="scientific">Saprospira grandis (strain Lewin)</name>
    <dbReference type="NCBI Taxonomy" id="984262"/>
    <lineage>
        <taxon>Bacteria</taxon>
        <taxon>Pseudomonadati</taxon>
        <taxon>Bacteroidota</taxon>
        <taxon>Saprospiria</taxon>
        <taxon>Saprospirales</taxon>
        <taxon>Saprospiraceae</taxon>
        <taxon>Saprospira</taxon>
    </lineage>
</organism>
<dbReference type="HOGENOM" id="CLU_022359_0_0_10"/>
<dbReference type="PANTHER" id="PTHR43399">
    <property type="entry name" value="SUBTILISIN-RELATED"/>
    <property type="match status" value="1"/>
</dbReference>
<feature type="domain" description="Peptidase S8/S53" evidence="9">
    <location>
        <begin position="64"/>
        <end position="489"/>
    </location>
</feature>
<dbReference type="CDD" id="cd07483">
    <property type="entry name" value="Peptidases_S8_Subtilisin_Novo-like"/>
    <property type="match status" value="1"/>
</dbReference>
<evidence type="ECO:0000256" key="1">
    <source>
        <dbReference type="ARBA" id="ARBA00011073"/>
    </source>
</evidence>
<evidence type="ECO:0000259" key="9">
    <source>
        <dbReference type="Pfam" id="PF00082"/>
    </source>
</evidence>
<dbReference type="PROSITE" id="PS00138">
    <property type="entry name" value="SUBTILASE_SER"/>
    <property type="match status" value="1"/>
</dbReference>
<dbReference type="OrthoDB" id="9798386at2"/>
<feature type="signal peptide" evidence="8">
    <location>
        <begin position="1"/>
        <end position="25"/>
    </location>
</feature>
<feature type="coiled-coil region" evidence="7">
    <location>
        <begin position="148"/>
        <end position="175"/>
    </location>
</feature>
<comment type="similarity">
    <text evidence="1 5 6">Belongs to the peptidase S8 family.</text>
</comment>
<name>H6L9K0_SAPGL</name>
<evidence type="ECO:0000256" key="6">
    <source>
        <dbReference type="RuleBase" id="RU003355"/>
    </source>
</evidence>
<accession>H6L9K0</accession>
<dbReference type="InterPro" id="IPR036852">
    <property type="entry name" value="Peptidase_S8/S53_dom_sf"/>
</dbReference>
<keyword evidence="11" id="KW-1185">Reference proteome</keyword>
<dbReference type="Proteomes" id="UP000007519">
    <property type="component" value="Chromosome"/>
</dbReference>
<dbReference type="STRING" id="984262.SGRA_2748"/>
<dbReference type="PRINTS" id="PR00723">
    <property type="entry name" value="SUBTILISIN"/>
</dbReference>
<dbReference type="Gene3D" id="3.40.50.200">
    <property type="entry name" value="Peptidase S8/S53 domain"/>
    <property type="match status" value="2"/>
</dbReference>
<dbReference type="InterPro" id="IPR023827">
    <property type="entry name" value="Peptidase_S8_Asp-AS"/>
</dbReference>
<dbReference type="PROSITE" id="PS00137">
    <property type="entry name" value="SUBTILASE_HIS"/>
    <property type="match status" value="1"/>
</dbReference>
<keyword evidence="2 5" id="KW-0645">Protease</keyword>
<keyword evidence="4 5" id="KW-0720">Serine protease</keyword>
<dbReference type="EMBL" id="CP002831">
    <property type="protein sequence ID" value="AFC25476.1"/>
    <property type="molecule type" value="Genomic_DNA"/>
</dbReference>
<protein>
    <submittedName>
        <fullName evidence="10">Peptidase S8/S53 subtilisin kexin sedolisin</fullName>
    </submittedName>
</protein>
<dbReference type="InterPro" id="IPR000209">
    <property type="entry name" value="Peptidase_S8/S53_dom"/>
</dbReference>
<evidence type="ECO:0000256" key="7">
    <source>
        <dbReference type="SAM" id="Coils"/>
    </source>
</evidence>
<gene>
    <name evidence="10" type="ordered locus">SGRA_2748</name>
</gene>
<dbReference type="PANTHER" id="PTHR43399:SF4">
    <property type="entry name" value="CELL WALL-ASSOCIATED PROTEASE"/>
    <property type="match status" value="1"/>
</dbReference>
<feature type="chain" id="PRO_5003604125" evidence="8">
    <location>
        <begin position="26"/>
        <end position="534"/>
    </location>
</feature>
<feature type="active site" description="Charge relay system" evidence="5">
    <location>
        <position position="279"/>
    </location>
</feature>
<dbReference type="InterPro" id="IPR034080">
    <property type="entry name" value="Protease_P7-like_dom"/>
</dbReference>
<dbReference type="GO" id="GO:0004252">
    <property type="term" value="F:serine-type endopeptidase activity"/>
    <property type="evidence" value="ECO:0007669"/>
    <property type="project" value="UniProtKB-UniRule"/>
</dbReference>
<feature type="active site" description="Charge relay system" evidence="5">
    <location>
        <position position="456"/>
    </location>
</feature>